<dbReference type="PANTHER" id="PTHR42933:SF3">
    <property type="entry name" value="TYPE I RESTRICTION ENZYME MJAVIII METHYLASE SUBUNIT"/>
    <property type="match status" value="1"/>
</dbReference>
<dbReference type="Proteomes" id="UP001501600">
    <property type="component" value="Unassembled WGS sequence"/>
</dbReference>
<feature type="domain" description="N6 adenine-specific DNA methyltransferase N-terminal" evidence="11">
    <location>
        <begin position="53"/>
        <end position="178"/>
    </location>
</feature>
<dbReference type="InterPro" id="IPR038333">
    <property type="entry name" value="T1MK-like_N_sf"/>
</dbReference>
<keyword evidence="13" id="KW-1185">Reference proteome</keyword>
<accession>A0ABP9SAA1</accession>
<comment type="caution">
    <text evidence="12">The sequence shown here is derived from an EMBL/GenBank/DDBJ whole genome shotgun (WGS) entry which is preliminary data.</text>
</comment>
<feature type="transmembrane region" description="Helical" evidence="9">
    <location>
        <begin position="397"/>
        <end position="420"/>
    </location>
</feature>
<keyword evidence="5" id="KW-0949">S-adenosyl-L-methionine</keyword>
<dbReference type="PRINTS" id="PR00507">
    <property type="entry name" value="N12N6MTFRASE"/>
</dbReference>
<dbReference type="PANTHER" id="PTHR42933">
    <property type="entry name" value="SLR6095 PROTEIN"/>
    <property type="match status" value="1"/>
</dbReference>
<feature type="coiled-coil region" evidence="8">
    <location>
        <begin position="508"/>
        <end position="538"/>
    </location>
</feature>
<reference evidence="13" key="1">
    <citation type="journal article" date="2019" name="Int. J. Syst. Evol. Microbiol.">
        <title>The Global Catalogue of Microorganisms (GCM) 10K type strain sequencing project: providing services to taxonomists for standard genome sequencing and annotation.</title>
        <authorList>
            <consortium name="The Broad Institute Genomics Platform"/>
            <consortium name="The Broad Institute Genome Sequencing Center for Infectious Disease"/>
            <person name="Wu L."/>
            <person name="Ma J."/>
        </authorList>
    </citation>
    <scope>NUCLEOTIDE SEQUENCE [LARGE SCALE GENOMIC DNA]</scope>
    <source>
        <strain evidence="13">JCM 18720</strain>
    </source>
</reference>
<evidence type="ECO:0000313" key="12">
    <source>
        <dbReference type="EMBL" id="GAA5192715.1"/>
    </source>
</evidence>
<evidence type="ECO:0000259" key="11">
    <source>
        <dbReference type="Pfam" id="PF12161"/>
    </source>
</evidence>
<evidence type="ECO:0000256" key="9">
    <source>
        <dbReference type="SAM" id="Phobius"/>
    </source>
</evidence>
<gene>
    <name evidence="12" type="ORF">GCM10025772_22510</name>
</gene>
<sequence length="543" mass="61708">MGSAHGTSSVYVKALDNQMTRSSTLLRMNDKLGQYAPTLYCRVTMTLISLKDLEAHLWHAAHIITGPIDASDYKTYIFPILFFKRICDVYDEEFADALAQVGDEQLARGSMFHRIQIPQECHWKDVFAETKDIGQALKDSFRGIELANPQLHGIFGDASWTNKERLSDELLSTLLNHFNKVNLGVSSVRDDDMGRAYEYLIKRFADKANKKAGEFYTPRTIVRLMVNILDPQANESVYDPACGTGGMLLETIHHVKDNGDDPRRLKIKGQEKNLTTEAIARMNLFLHGQEDFEIVRGDTLREPKFLKDDQLETFDCVIANPPFSLKEWGFEQWKSDPYQRANYGLAPKTNGDFAWVQHMFASLNERGRMAVVLPHGVLFRSGAEGKIRTQLLKENKLVAVVGVASNLFYGTGIPACILILRKQRPREHHDHVLFVNAETIFTKGRAQNTLSETQADEIYRIYDSMRRSGPTAEEIEGIARWVPMSDIEDNGYNLNIARYVQQPLIEETITVEEALKDFQQKLAALEQAEQELEALLIKEGFEL</sequence>
<dbReference type="InterPro" id="IPR002052">
    <property type="entry name" value="DNA_methylase_N6_adenine_CS"/>
</dbReference>
<keyword evidence="9" id="KW-0472">Membrane</keyword>
<evidence type="ECO:0000313" key="13">
    <source>
        <dbReference type="Proteomes" id="UP001501600"/>
    </source>
</evidence>
<dbReference type="Gene3D" id="1.20.1260.30">
    <property type="match status" value="1"/>
</dbReference>
<feature type="domain" description="DNA methylase adenine-specific" evidence="10">
    <location>
        <begin position="190"/>
        <end position="507"/>
    </location>
</feature>
<dbReference type="Pfam" id="PF02384">
    <property type="entry name" value="N6_Mtase"/>
    <property type="match status" value="1"/>
</dbReference>
<dbReference type="GO" id="GO:0008168">
    <property type="term" value="F:methyltransferase activity"/>
    <property type="evidence" value="ECO:0007669"/>
    <property type="project" value="UniProtKB-KW"/>
</dbReference>
<evidence type="ECO:0000256" key="3">
    <source>
        <dbReference type="ARBA" id="ARBA00022603"/>
    </source>
</evidence>
<evidence type="ECO:0000256" key="1">
    <source>
        <dbReference type="ARBA" id="ARBA00006594"/>
    </source>
</evidence>
<dbReference type="CDD" id="cd02440">
    <property type="entry name" value="AdoMet_MTases"/>
    <property type="match status" value="1"/>
</dbReference>
<dbReference type="EC" id="2.1.1.72" evidence="2"/>
<name>A0ABP9SAA1_9GAMM</name>
<proteinExistence type="inferred from homology"/>
<keyword evidence="4" id="KW-0808">Transferase</keyword>
<evidence type="ECO:0000259" key="10">
    <source>
        <dbReference type="Pfam" id="PF02384"/>
    </source>
</evidence>
<keyword evidence="3 12" id="KW-0489">Methyltransferase</keyword>
<dbReference type="SUPFAM" id="SSF53335">
    <property type="entry name" value="S-adenosyl-L-methionine-dependent methyltransferases"/>
    <property type="match status" value="1"/>
</dbReference>
<protein>
    <recommendedName>
        <fullName evidence="2">site-specific DNA-methyltransferase (adenine-specific)</fullName>
        <ecNumber evidence="2">2.1.1.72</ecNumber>
    </recommendedName>
</protein>
<dbReference type="InterPro" id="IPR051537">
    <property type="entry name" value="DNA_Adenine_Mtase"/>
</dbReference>
<comment type="similarity">
    <text evidence="1">Belongs to the N(4)/N(6)-methyltransferase family.</text>
</comment>
<dbReference type="Gene3D" id="3.40.50.150">
    <property type="entry name" value="Vaccinia Virus protein VP39"/>
    <property type="match status" value="1"/>
</dbReference>
<dbReference type="InterPro" id="IPR022749">
    <property type="entry name" value="D12N6_MeTrfase_N"/>
</dbReference>
<dbReference type="InterPro" id="IPR029063">
    <property type="entry name" value="SAM-dependent_MTases_sf"/>
</dbReference>
<dbReference type="EMBL" id="BAABLF010000014">
    <property type="protein sequence ID" value="GAA5192715.1"/>
    <property type="molecule type" value="Genomic_DNA"/>
</dbReference>
<organism evidence="12 13">
    <name type="scientific">Ferrimonas gelatinilytica</name>
    <dbReference type="NCBI Taxonomy" id="1255257"/>
    <lineage>
        <taxon>Bacteria</taxon>
        <taxon>Pseudomonadati</taxon>
        <taxon>Pseudomonadota</taxon>
        <taxon>Gammaproteobacteria</taxon>
        <taxon>Alteromonadales</taxon>
        <taxon>Ferrimonadaceae</taxon>
        <taxon>Ferrimonas</taxon>
    </lineage>
</organism>
<dbReference type="GO" id="GO:0032259">
    <property type="term" value="P:methylation"/>
    <property type="evidence" value="ECO:0007669"/>
    <property type="project" value="UniProtKB-KW"/>
</dbReference>
<dbReference type="InterPro" id="IPR003356">
    <property type="entry name" value="DNA_methylase_A-5"/>
</dbReference>
<keyword evidence="9" id="KW-1133">Transmembrane helix</keyword>
<dbReference type="Pfam" id="PF12161">
    <property type="entry name" value="HsdM_N"/>
    <property type="match status" value="1"/>
</dbReference>
<keyword evidence="6" id="KW-0680">Restriction system</keyword>
<evidence type="ECO:0000256" key="7">
    <source>
        <dbReference type="ARBA" id="ARBA00047942"/>
    </source>
</evidence>
<evidence type="ECO:0000256" key="8">
    <source>
        <dbReference type="SAM" id="Coils"/>
    </source>
</evidence>
<dbReference type="PROSITE" id="PS00092">
    <property type="entry name" value="N6_MTASE"/>
    <property type="match status" value="1"/>
</dbReference>
<evidence type="ECO:0000256" key="4">
    <source>
        <dbReference type="ARBA" id="ARBA00022679"/>
    </source>
</evidence>
<keyword evidence="8" id="KW-0175">Coiled coil</keyword>
<evidence type="ECO:0000256" key="5">
    <source>
        <dbReference type="ARBA" id="ARBA00022691"/>
    </source>
</evidence>
<evidence type="ECO:0000256" key="2">
    <source>
        <dbReference type="ARBA" id="ARBA00011900"/>
    </source>
</evidence>
<keyword evidence="9" id="KW-0812">Transmembrane</keyword>
<comment type="catalytic activity">
    <reaction evidence="7">
        <text>a 2'-deoxyadenosine in DNA + S-adenosyl-L-methionine = an N(6)-methyl-2'-deoxyadenosine in DNA + S-adenosyl-L-homocysteine + H(+)</text>
        <dbReference type="Rhea" id="RHEA:15197"/>
        <dbReference type="Rhea" id="RHEA-COMP:12418"/>
        <dbReference type="Rhea" id="RHEA-COMP:12419"/>
        <dbReference type="ChEBI" id="CHEBI:15378"/>
        <dbReference type="ChEBI" id="CHEBI:57856"/>
        <dbReference type="ChEBI" id="CHEBI:59789"/>
        <dbReference type="ChEBI" id="CHEBI:90615"/>
        <dbReference type="ChEBI" id="CHEBI:90616"/>
        <dbReference type="EC" id="2.1.1.72"/>
    </reaction>
</comment>
<evidence type="ECO:0000256" key="6">
    <source>
        <dbReference type="ARBA" id="ARBA00022747"/>
    </source>
</evidence>